<proteinExistence type="predicted"/>
<sequence length="57" mass="6488">MKFFKQPLALLLIVWLIVAGAVVGVEDLIASWEVPFAVIAVLIGYFILFQSREKHMR</sequence>
<evidence type="ECO:0000313" key="2">
    <source>
        <dbReference type="EMBL" id="SKA05792.1"/>
    </source>
</evidence>
<evidence type="ECO:0000313" key="3">
    <source>
        <dbReference type="Proteomes" id="UP000190328"/>
    </source>
</evidence>
<keyword evidence="1" id="KW-1133">Transmembrane helix</keyword>
<keyword evidence="1" id="KW-0472">Membrane</keyword>
<name>A0A1T4QPU4_9ENTE</name>
<reference evidence="2 3" key="1">
    <citation type="submission" date="2017-02" db="EMBL/GenBank/DDBJ databases">
        <authorList>
            <person name="Peterson S.W."/>
        </authorList>
    </citation>
    <scope>NUCLEOTIDE SEQUENCE [LARGE SCALE GENOMIC DNA]</scope>
    <source>
        <strain evidence="2 3">ATCC BAA-1030</strain>
    </source>
</reference>
<dbReference type="EMBL" id="FUXI01000032">
    <property type="protein sequence ID" value="SKA05792.1"/>
    <property type="molecule type" value="Genomic_DNA"/>
</dbReference>
<feature type="transmembrane region" description="Helical" evidence="1">
    <location>
        <begin position="34"/>
        <end position="51"/>
    </location>
</feature>
<dbReference type="AlphaFoldDB" id="A0A1T4QPU4"/>
<evidence type="ECO:0000256" key="1">
    <source>
        <dbReference type="SAM" id="Phobius"/>
    </source>
</evidence>
<keyword evidence="1" id="KW-0812">Transmembrane</keyword>
<protein>
    <submittedName>
        <fullName evidence="2">Uncharacterized protein</fullName>
    </submittedName>
</protein>
<organism evidence="2 3">
    <name type="scientific">Pilibacter termitis</name>
    <dbReference type="NCBI Taxonomy" id="263852"/>
    <lineage>
        <taxon>Bacteria</taxon>
        <taxon>Bacillati</taxon>
        <taxon>Bacillota</taxon>
        <taxon>Bacilli</taxon>
        <taxon>Lactobacillales</taxon>
        <taxon>Enterococcaceae</taxon>
        <taxon>Pilibacter</taxon>
    </lineage>
</organism>
<dbReference type="RefSeq" id="WP_159443308.1">
    <property type="nucleotide sequence ID" value="NZ_FUXI01000032.1"/>
</dbReference>
<gene>
    <name evidence="2" type="ORF">SAMN02745116_02268</name>
</gene>
<dbReference type="Proteomes" id="UP000190328">
    <property type="component" value="Unassembled WGS sequence"/>
</dbReference>
<keyword evidence="3" id="KW-1185">Reference proteome</keyword>
<accession>A0A1T4QPU4</accession>